<keyword evidence="2" id="KW-1185">Reference proteome</keyword>
<name>A0A1H6F1U1_9ACTN</name>
<evidence type="ECO:0000313" key="2">
    <source>
        <dbReference type="Proteomes" id="UP000236732"/>
    </source>
</evidence>
<dbReference type="RefSeq" id="WP_103965007.1">
    <property type="nucleotide sequence ID" value="NZ_FNVT01000063.1"/>
</dbReference>
<dbReference type="OrthoDB" id="2599042at2"/>
<sequence>MPEFHPALAEQGRQVIAHGLDITHEADLVPLSRDVIEHDVAAALFAHEDHVEWVVFEYDTDWVSLGHTAVKTADFPLLGQMRLDIRHDAWDRSRTKRWSPTGRHLIHTRVLRTERIAQLHVAARSVGTPHGWAIMVWRGRRVPAISVGEV</sequence>
<dbReference type="Proteomes" id="UP000236732">
    <property type="component" value="Unassembled WGS sequence"/>
</dbReference>
<dbReference type="EMBL" id="FNVT01000063">
    <property type="protein sequence ID" value="SEH04127.1"/>
    <property type="molecule type" value="Genomic_DNA"/>
</dbReference>
<accession>A0A1H6F1U1</accession>
<dbReference type="AlphaFoldDB" id="A0A1H6F1U1"/>
<evidence type="ECO:0000313" key="1">
    <source>
        <dbReference type="EMBL" id="SEH04127.1"/>
    </source>
</evidence>
<reference evidence="1 2" key="1">
    <citation type="submission" date="2016-10" db="EMBL/GenBank/DDBJ databases">
        <authorList>
            <person name="de Groot N.N."/>
        </authorList>
    </citation>
    <scope>NUCLEOTIDE SEQUENCE [LARGE SCALE GENOMIC DNA]</scope>
    <source>
        <strain evidence="1 2">CGMCC 4.7037</strain>
    </source>
</reference>
<organism evidence="1 2">
    <name type="scientific">Nonomuraea solani</name>
    <dbReference type="NCBI Taxonomy" id="1144553"/>
    <lineage>
        <taxon>Bacteria</taxon>
        <taxon>Bacillati</taxon>
        <taxon>Actinomycetota</taxon>
        <taxon>Actinomycetes</taxon>
        <taxon>Streptosporangiales</taxon>
        <taxon>Streptosporangiaceae</taxon>
        <taxon>Nonomuraea</taxon>
    </lineage>
</organism>
<protein>
    <submittedName>
        <fullName evidence="1">Uncharacterized protein</fullName>
    </submittedName>
</protein>
<proteinExistence type="predicted"/>
<gene>
    <name evidence="1" type="ORF">SAMN05444920_1635</name>
</gene>